<dbReference type="FunFam" id="1.20.5.170:FF:000067">
    <property type="entry name" value="BZIP transcription factor"/>
    <property type="match status" value="1"/>
</dbReference>
<organism evidence="7 8">
    <name type="scientific">Delitschia confertaspora ATCC 74209</name>
    <dbReference type="NCBI Taxonomy" id="1513339"/>
    <lineage>
        <taxon>Eukaryota</taxon>
        <taxon>Fungi</taxon>
        <taxon>Dikarya</taxon>
        <taxon>Ascomycota</taxon>
        <taxon>Pezizomycotina</taxon>
        <taxon>Dothideomycetes</taxon>
        <taxon>Pleosporomycetidae</taxon>
        <taxon>Pleosporales</taxon>
        <taxon>Delitschiaceae</taxon>
        <taxon>Delitschia</taxon>
    </lineage>
</organism>
<evidence type="ECO:0000256" key="3">
    <source>
        <dbReference type="ARBA" id="ARBA00023242"/>
    </source>
</evidence>
<comment type="similarity">
    <text evidence="4">Belongs to the bZIP family. YAP subfamily.</text>
</comment>
<accession>A0A9P4JQN8</accession>
<dbReference type="Proteomes" id="UP000799536">
    <property type="component" value="Unassembled WGS sequence"/>
</dbReference>
<keyword evidence="3" id="KW-0539">Nucleus</keyword>
<evidence type="ECO:0000313" key="7">
    <source>
        <dbReference type="EMBL" id="KAF2203612.1"/>
    </source>
</evidence>
<keyword evidence="8" id="KW-1185">Reference proteome</keyword>
<feature type="compositionally biased region" description="Low complexity" evidence="5">
    <location>
        <begin position="373"/>
        <end position="389"/>
    </location>
</feature>
<gene>
    <name evidence="7" type="ORF">GQ43DRAFT_447293</name>
</gene>
<dbReference type="SMART" id="SM00338">
    <property type="entry name" value="BRLZ"/>
    <property type="match status" value="1"/>
</dbReference>
<dbReference type="Pfam" id="PF08601">
    <property type="entry name" value="PAP1"/>
    <property type="match status" value="1"/>
</dbReference>
<reference evidence="7" key="1">
    <citation type="journal article" date="2020" name="Stud. Mycol.">
        <title>101 Dothideomycetes genomes: a test case for predicting lifestyles and emergence of pathogens.</title>
        <authorList>
            <person name="Haridas S."/>
            <person name="Albert R."/>
            <person name="Binder M."/>
            <person name="Bloem J."/>
            <person name="Labutti K."/>
            <person name="Salamov A."/>
            <person name="Andreopoulos B."/>
            <person name="Baker S."/>
            <person name="Barry K."/>
            <person name="Bills G."/>
            <person name="Bluhm B."/>
            <person name="Cannon C."/>
            <person name="Castanera R."/>
            <person name="Culley D."/>
            <person name="Daum C."/>
            <person name="Ezra D."/>
            <person name="Gonzalez J."/>
            <person name="Henrissat B."/>
            <person name="Kuo A."/>
            <person name="Liang C."/>
            <person name="Lipzen A."/>
            <person name="Lutzoni F."/>
            <person name="Magnuson J."/>
            <person name="Mondo S."/>
            <person name="Nolan M."/>
            <person name="Ohm R."/>
            <person name="Pangilinan J."/>
            <person name="Park H.-J."/>
            <person name="Ramirez L."/>
            <person name="Alfaro M."/>
            <person name="Sun H."/>
            <person name="Tritt A."/>
            <person name="Yoshinaga Y."/>
            <person name="Zwiers L.-H."/>
            <person name="Turgeon B."/>
            <person name="Goodwin S."/>
            <person name="Spatafora J."/>
            <person name="Crous P."/>
            <person name="Grigoriev I."/>
        </authorList>
    </citation>
    <scope>NUCLEOTIDE SEQUENCE</scope>
    <source>
        <strain evidence="7">ATCC 74209</strain>
    </source>
</reference>
<dbReference type="InterPro" id="IPR050936">
    <property type="entry name" value="AP-1-like"/>
</dbReference>
<dbReference type="SUPFAM" id="SSF57959">
    <property type="entry name" value="Leucine zipper domain"/>
    <property type="match status" value="1"/>
</dbReference>
<dbReference type="GO" id="GO:0000976">
    <property type="term" value="F:transcription cis-regulatory region binding"/>
    <property type="evidence" value="ECO:0007669"/>
    <property type="project" value="InterPro"/>
</dbReference>
<dbReference type="Pfam" id="PF00170">
    <property type="entry name" value="bZIP_1"/>
    <property type="match status" value="1"/>
</dbReference>
<dbReference type="GO" id="GO:0001228">
    <property type="term" value="F:DNA-binding transcription activator activity, RNA polymerase II-specific"/>
    <property type="evidence" value="ECO:0007669"/>
    <property type="project" value="TreeGrafter"/>
</dbReference>
<feature type="compositionally biased region" description="Polar residues" evidence="5">
    <location>
        <begin position="390"/>
        <end position="411"/>
    </location>
</feature>
<dbReference type="InterPro" id="IPR004827">
    <property type="entry name" value="bZIP"/>
</dbReference>
<evidence type="ECO:0000256" key="2">
    <source>
        <dbReference type="ARBA" id="ARBA00004496"/>
    </source>
</evidence>
<dbReference type="AlphaFoldDB" id="A0A9P4JQN8"/>
<dbReference type="PANTHER" id="PTHR40621">
    <property type="entry name" value="TRANSCRIPTION FACTOR KAPC-RELATED"/>
    <property type="match status" value="1"/>
</dbReference>
<feature type="region of interest" description="Disordered" evidence="5">
    <location>
        <begin position="104"/>
        <end position="191"/>
    </location>
</feature>
<dbReference type="GO" id="GO:0005737">
    <property type="term" value="C:cytoplasm"/>
    <property type="evidence" value="ECO:0007669"/>
    <property type="project" value="UniProtKB-SubCell"/>
</dbReference>
<feature type="compositionally biased region" description="Low complexity" evidence="5">
    <location>
        <begin position="287"/>
        <end position="301"/>
    </location>
</feature>
<dbReference type="PROSITE" id="PS50217">
    <property type="entry name" value="BZIP"/>
    <property type="match status" value="1"/>
</dbReference>
<evidence type="ECO:0000256" key="1">
    <source>
        <dbReference type="ARBA" id="ARBA00004123"/>
    </source>
</evidence>
<comment type="subcellular location">
    <subcellularLocation>
        <location evidence="2">Cytoplasm</location>
    </subcellularLocation>
    <subcellularLocation>
        <location evidence="1">Nucleus</location>
    </subcellularLocation>
</comment>
<evidence type="ECO:0000256" key="5">
    <source>
        <dbReference type="SAM" id="MobiDB-lite"/>
    </source>
</evidence>
<feature type="domain" description="BZIP" evidence="6">
    <location>
        <begin position="166"/>
        <end position="229"/>
    </location>
</feature>
<evidence type="ECO:0000259" key="6">
    <source>
        <dbReference type="PROSITE" id="PS50217"/>
    </source>
</evidence>
<feature type="region of interest" description="Disordered" evidence="5">
    <location>
        <begin position="287"/>
        <end position="338"/>
    </location>
</feature>
<dbReference type="CDD" id="cd14688">
    <property type="entry name" value="bZIP_YAP"/>
    <property type="match status" value="1"/>
</dbReference>
<protein>
    <submittedName>
        <fullName evidence="7">PAP1-domain-containing protein</fullName>
    </submittedName>
</protein>
<dbReference type="SUPFAM" id="SSF111430">
    <property type="entry name" value="YAP1 redox domain"/>
    <property type="match status" value="1"/>
</dbReference>
<sequence length="624" mass="67175">MAGTSTNDFQNGAPFYLDPNQQDLLLAALASNNQNTNDIFHKAVDNSKQTMNSHFQYPSVDNLDPTYYASPQQSTPASNFNNINIDESPFVDYLDGDGSFDFDNADTGDLMIGALPGDTPPQDGEHDATEKRKSPGDDAEDPDGGGKRREPEDKTAKKPGRKPLTSEPTTKRKAQNRAAQRAFRERKEKHLKDLETKVAELEKASDAANHENGLLRAQVQRLQTELREYRKRLSLNSSVLNRPAPLAGGFSTLLGGNNPSANSFQFEFPRFGGLPGSHLLENGSLSKSANKAAATPATNAPVRQNSNGRSLSPKSNANSSINSSRHPSNVSGPLSSSVLGGVTANSPFNYSDSAASRGSTDGTAAQNRVFQFNSASSTNSDSPSTTSNSQTGLNSSCDTSPEPSHNSPSNVLDTLTDGYVCHGNSEGEITFCEKLNMACGNPRNPVPRAMSKSDAKPSPAAPFNPATDINGIDFFANQNGGQFDPTLFGDYREPQNAVVGDGDFTNGFFNEAFPITDFGSPFHFGDTPAVPKPNPIEEVERQQDGVDQDDEVVPGEDPSQLLNCHKIWDKLSNRPDFKDGTIDIDNLCTELRAKARCSESGVVVDHKDVEAALQRLPKDATPTQ</sequence>
<dbReference type="PROSITE" id="PS00036">
    <property type="entry name" value="BZIP_BASIC"/>
    <property type="match status" value="1"/>
</dbReference>
<dbReference type="Gene3D" id="1.10.238.100">
    <property type="entry name" value="YAP1 redox domain. Chain B"/>
    <property type="match status" value="1"/>
</dbReference>
<dbReference type="InterPro" id="IPR023167">
    <property type="entry name" value="Yap1_redox_dom_sf"/>
</dbReference>
<feature type="compositionally biased region" description="Polar residues" evidence="5">
    <location>
        <begin position="302"/>
        <end position="326"/>
    </location>
</feature>
<dbReference type="InterPro" id="IPR013910">
    <property type="entry name" value="TF_PAP1"/>
</dbReference>
<proteinExistence type="inferred from homology"/>
<name>A0A9P4JQN8_9PLEO</name>
<feature type="compositionally biased region" description="Low complexity" evidence="5">
    <location>
        <begin position="327"/>
        <end position="338"/>
    </location>
</feature>
<dbReference type="GO" id="GO:0090575">
    <property type="term" value="C:RNA polymerase II transcription regulator complex"/>
    <property type="evidence" value="ECO:0007669"/>
    <property type="project" value="TreeGrafter"/>
</dbReference>
<dbReference type="OrthoDB" id="5380163at2759"/>
<evidence type="ECO:0000313" key="8">
    <source>
        <dbReference type="Proteomes" id="UP000799536"/>
    </source>
</evidence>
<dbReference type="InterPro" id="IPR046347">
    <property type="entry name" value="bZIP_sf"/>
</dbReference>
<evidence type="ECO:0000256" key="4">
    <source>
        <dbReference type="ARBA" id="ARBA00038132"/>
    </source>
</evidence>
<dbReference type="PANTHER" id="PTHR40621:SF6">
    <property type="entry name" value="AP-1-LIKE TRANSCRIPTION FACTOR YAP1-RELATED"/>
    <property type="match status" value="1"/>
</dbReference>
<feature type="region of interest" description="Disordered" evidence="5">
    <location>
        <begin position="373"/>
        <end position="411"/>
    </location>
</feature>
<feature type="compositionally biased region" description="Basic and acidic residues" evidence="5">
    <location>
        <begin position="182"/>
        <end position="191"/>
    </location>
</feature>
<dbReference type="GO" id="GO:0034599">
    <property type="term" value="P:cellular response to oxidative stress"/>
    <property type="evidence" value="ECO:0007669"/>
    <property type="project" value="UniProtKB-ARBA"/>
</dbReference>
<dbReference type="EMBL" id="ML993898">
    <property type="protein sequence ID" value="KAF2203612.1"/>
    <property type="molecule type" value="Genomic_DNA"/>
</dbReference>
<comment type="caution">
    <text evidence="7">The sequence shown here is derived from an EMBL/GenBank/DDBJ whole genome shotgun (WGS) entry which is preliminary data.</text>
</comment>
<dbReference type="Gene3D" id="1.20.5.170">
    <property type="match status" value="1"/>
</dbReference>
<feature type="compositionally biased region" description="Basic and acidic residues" evidence="5">
    <location>
        <begin position="123"/>
        <end position="136"/>
    </location>
</feature>
<feature type="compositionally biased region" description="Basic and acidic residues" evidence="5">
    <location>
        <begin position="144"/>
        <end position="156"/>
    </location>
</feature>